<dbReference type="InterPro" id="IPR016181">
    <property type="entry name" value="Acyl_CoA_acyltransferase"/>
</dbReference>
<dbReference type="AlphaFoldDB" id="A0A081CV73"/>
<dbReference type="EMBL" id="BBJU01000012">
    <property type="protein sequence ID" value="GAK70569.1"/>
    <property type="molecule type" value="Genomic_DNA"/>
</dbReference>
<comment type="function">
    <text evidence="9">Catalyzes the first step in the biosynthesis of ornithine lipids, which are phosphorus-free membrane lipids. Catalyzes the 3-hydroxyacyl-acyl carrier protein-dependent acylation of ornithine to form lyso-ornithine lipid (LOL).</text>
</comment>
<evidence type="ECO:0000256" key="10">
    <source>
        <dbReference type="ARBA" id="ARBA00047785"/>
    </source>
</evidence>
<reference evidence="11 12" key="1">
    <citation type="submission" date="2014-08" db="EMBL/GenBank/DDBJ databases">
        <title>Whole genome shotgun sequence of Rhizobium rubi NBRC 13261.</title>
        <authorList>
            <person name="Katano-Makiyama Y."/>
            <person name="Hosoyama A."/>
            <person name="Hashimoto M."/>
            <person name="Hosoyama Y."/>
            <person name="Noguchi M."/>
            <person name="Tsuchikane K."/>
            <person name="Uohara A."/>
            <person name="Ohji S."/>
            <person name="Ichikawa N."/>
            <person name="Kimura A."/>
            <person name="Yamazoe A."/>
            <person name="Fujita N."/>
        </authorList>
    </citation>
    <scope>NUCLEOTIDE SEQUENCE [LARGE SCALE GENOMIC DNA]</scope>
    <source>
        <strain evidence="11 12">NBRC 13261</strain>
    </source>
</reference>
<proteinExistence type="inferred from homology"/>
<sequence length="308" mass="34650">MIYDSQNETVVGRFSMVTEILEHDIRERNVIAHIAPVSQTRNDDVFGRIGPLETRLARNDREIDAAQHVRFRVFVEEMGARLPADAMRRNRDVDAFDAVCDHLLVLDNSIEGDPEDQIVGTYRLLRQETAFAYNGFYSASEFDIEGLIARHAGKRFMELGRSCVLPQYRTKRTVELLWQGNWAYAVRHRMDAMIGCASFPGVQPEAHALALSFLHHTCGAKGDWSAQALPELYREMDMMPMEAINPRKALAGMPPLIKGYMRLGAMFGAGAVVDHAFNTTDVLVILPVSSIAGRYITYYGGEAYRFNG</sequence>
<evidence type="ECO:0000256" key="3">
    <source>
        <dbReference type="ARBA" id="ARBA00022679"/>
    </source>
</evidence>
<keyword evidence="4" id="KW-0443">Lipid metabolism</keyword>
<evidence type="ECO:0000256" key="7">
    <source>
        <dbReference type="ARBA" id="ARBA00039058"/>
    </source>
</evidence>
<keyword evidence="2" id="KW-0444">Lipid biosynthesis</keyword>
<evidence type="ECO:0000256" key="2">
    <source>
        <dbReference type="ARBA" id="ARBA00022516"/>
    </source>
</evidence>
<name>A0A081CV73_9HYPH</name>
<dbReference type="GO" id="GO:0006629">
    <property type="term" value="P:lipid metabolic process"/>
    <property type="evidence" value="ECO:0007669"/>
    <property type="project" value="UniProtKB-KW"/>
</dbReference>
<comment type="similarity">
    <text evidence="6">Belongs to the acetyltransferase family. OlsB subfamily.</text>
</comment>
<comment type="catalytic activity">
    <reaction evidence="10">
        <text>a (3R)-hydroxyacyl-[ACP] + L-ornithine = a lyso-ornithine lipid + holo-[ACP] + H(+)</text>
        <dbReference type="Rhea" id="RHEA:20633"/>
        <dbReference type="Rhea" id="RHEA-COMP:9685"/>
        <dbReference type="Rhea" id="RHEA-COMP:9945"/>
        <dbReference type="ChEBI" id="CHEBI:15378"/>
        <dbReference type="ChEBI" id="CHEBI:46911"/>
        <dbReference type="ChEBI" id="CHEBI:64479"/>
        <dbReference type="ChEBI" id="CHEBI:78827"/>
        <dbReference type="ChEBI" id="CHEBI:138482"/>
        <dbReference type="EC" id="2.3.2.30"/>
    </reaction>
    <physiologicalReaction direction="left-to-right" evidence="10">
        <dbReference type="Rhea" id="RHEA:20634"/>
    </physiologicalReaction>
</comment>
<dbReference type="Gene3D" id="3.40.630.30">
    <property type="match status" value="1"/>
</dbReference>
<dbReference type="InterPro" id="IPR052351">
    <property type="entry name" value="Ornithine_N-alpha-AT"/>
</dbReference>
<evidence type="ECO:0000313" key="12">
    <source>
        <dbReference type="Proteomes" id="UP000028701"/>
    </source>
</evidence>
<protein>
    <recommendedName>
        <fullName evidence="8">L-ornithine N(alpha)-acyltransferase</fullName>
        <ecNumber evidence="7">2.3.2.30</ecNumber>
    </recommendedName>
</protein>
<evidence type="ECO:0000256" key="4">
    <source>
        <dbReference type="ARBA" id="ARBA00023098"/>
    </source>
</evidence>
<keyword evidence="3" id="KW-0808">Transferase</keyword>
<accession>A0A081CV73</accession>
<dbReference type="PANTHER" id="PTHR37323:SF1">
    <property type="entry name" value="L-ORNITHINE N(ALPHA)-ACYLTRANSFERASE"/>
    <property type="match status" value="1"/>
</dbReference>
<evidence type="ECO:0000256" key="6">
    <source>
        <dbReference type="ARBA" id="ARBA00038095"/>
    </source>
</evidence>
<gene>
    <name evidence="11" type="ORF">RRU01S_12_01520</name>
</gene>
<dbReference type="Proteomes" id="UP000028701">
    <property type="component" value="Unassembled WGS sequence"/>
</dbReference>
<evidence type="ECO:0000256" key="1">
    <source>
        <dbReference type="ARBA" id="ARBA00005189"/>
    </source>
</evidence>
<dbReference type="SUPFAM" id="SSF55729">
    <property type="entry name" value="Acyl-CoA N-acyltransferases (Nat)"/>
    <property type="match status" value="1"/>
</dbReference>
<evidence type="ECO:0000313" key="11">
    <source>
        <dbReference type="EMBL" id="GAK70569.1"/>
    </source>
</evidence>
<evidence type="ECO:0000256" key="5">
    <source>
        <dbReference type="ARBA" id="ARBA00023315"/>
    </source>
</evidence>
<dbReference type="EC" id="2.3.2.30" evidence="7"/>
<organism evidence="11 12">
    <name type="scientific">Agrobacterium rubi TR3 = NBRC 13261</name>
    <dbReference type="NCBI Taxonomy" id="1368415"/>
    <lineage>
        <taxon>Bacteria</taxon>
        <taxon>Pseudomonadati</taxon>
        <taxon>Pseudomonadota</taxon>
        <taxon>Alphaproteobacteria</taxon>
        <taxon>Hyphomicrobiales</taxon>
        <taxon>Rhizobiaceae</taxon>
        <taxon>Rhizobium/Agrobacterium group</taxon>
        <taxon>Agrobacterium</taxon>
    </lineage>
</organism>
<evidence type="ECO:0000256" key="8">
    <source>
        <dbReference type="ARBA" id="ARBA00039866"/>
    </source>
</evidence>
<dbReference type="GO" id="GO:0043810">
    <property type="term" value="F:ornithine-acyl [acyl carrier protein] N-acyltransferase activity"/>
    <property type="evidence" value="ECO:0007669"/>
    <property type="project" value="UniProtKB-EC"/>
</dbReference>
<comment type="caution">
    <text evidence="11">The sequence shown here is derived from an EMBL/GenBank/DDBJ whole genome shotgun (WGS) entry which is preliminary data.</text>
</comment>
<dbReference type="eggNOG" id="COG3176">
    <property type="taxonomic scope" value="Bacteria"/>
</dbReference>
<comment type="pathway">
    <text evidence="1">Lipid metabolism.</text>
</comment>
<dbReference type="Pfam" id="PF13444">
    <property type="entry name" value="Acetyltransf_5"/>
    <property type="match status" value="1"/>
</dbReference>
<evidence type="ECO:0000256" key="9">
    <source>
        <dbReference type="ARBA" id="ARBA00045724"/>
    </source>
</evidence>
<dbReference type="PANTHER" id="PTHR37323">
    <property type="entry name" value="GCN5-RELATED N-ACETYLTRANSFERASE"/>
    <property type="match status" value="1"/>
</dbReference>
<keyword evidence="5" id="KW-0012">Acyltransferase</keyword>